<dbReference type="Proteomes" id="UP000710432">
    <property type="component" value="Unassembled WGS sequence"/>
</dbReference>
<dbReference type="GO" id="GO:1990904">
    <property type="term" value="C:ribonucleoprotein complex"/>
    <property type="evidence" value="ECO:0007669"/>
    <property type="project" value="UniProtKB-KW"/>
</dbReference>
<dbReference type="GO" id="GO:0005840">
    <property type="term" value="C:ribosome"/>
    <property type="evidence" value="ECO:0007669"/>
    <property type="project" value="UniProtKB-KW"/>
</dbReference>
<comment type="subunit">
    <text evidence="2">Component of the large ribosomal subunit.</text>
</comment>
<evidence type="ECO:0000256" key="6">
    <source>
        <dbReference type="ARBA" id="ARBA00035226"/>
    </source>
</evidence>
<name>A0A8J6GUU9_MICOH</name>
<proteinExistence type="inferred from homology"/>
<evidence type="ECO:0000256" key="5">
    <source>
        <dbReference type="ARBA" id="ARBA00034092"/>
    </source>
</evidence>
<dbReference type="GO" id="GO:0003735">
    <property type="term" value="F:structural constituent of ribosome"/>
    <property type="evidence" value="ECO:0007669"/>
    <property type="project" value="InterPro"/>
</dbReference>
<dbReference type="GO" id="GO:0006412">
    <property type="term" value="P:translation"/>
    <property type="evidence" value="ECO:0007669"/>
    <property type="project" value="InterPro"/>
</dbReference>
<organism evidence="9 10">
    <name type="scientific">Microtus ochrogaster</name>
    <name type="common">Prairie vole</name>
    <dbReference type="NCBI Taxonomy" id="79684"/>
    <lineage>
        <taxon>Eukaryota</taxon>
        <taxon>Metazoa</taxon>
        <taxon>Chordata</taxon>
        <taxon>Craniata</taxon>
        <taxon>Vertebrata</taxon>
        <taxon>Euteleostomi</taxon>
        <taxon>Mammalia</taxon>
        <taxon>Eutheria</taxon>
        <taxon>Euarchontoglires</taxon>
        <taxon>Glires</taxon>
        <taxon>Rodentia</taxon>
        <taxon>Myomorpha</taxon>
        <taxon>Muroidea</taxon>
        <taxon>Cricetidae</taxon>
        <taxon>Arvicolinae</taxon>
        <taxon>Microtus</taxon>
    </lineage>
</organism>
<evidence type="ECO:0000313" key="9">
    <source>
        <dbReference type="EMBL" id="KAH0517366.1"/>
    </source>
</evidence>
<dbReference type="AlphaFoldDB" id="A0A8J6GUU9"/>
<gene>
    <name evidence="9" type="ORF">LTLLF_121205</name>
</gene>
<protein>
    <recommendedName>
        <fullName evidence="6">Large ribosomal subunit protein eL36</fullName>
    </recommendedName>
    <alternativeName>
        <fullName evidence="7">60S ribosomal protein L36</fullName>
    </alternativeName>
</protein>
<evidence type="ECO:0000256" key="8">
    <source>
        <dbReference type="SAM" id="MobiDB-lite"/>
    </source>
</evidence>
<comment type="similarity">
    <text evidence="1">Belongs to the eukaryotic ribosomal protein eL36 family.</text>
</comment>
<dbReference type="PANTHER" id="PTHR10114">
    <property type="entry name" value="60S RIBOSOMAL PROTEIN L36"/>
    <property type="match status" value="1"/>
</dbReference>
<accession>A0A8J6GUU9</accession>
<dbReference type="InterPro" id="IPR000509">
    <property type="entry name" value="Ribosomal_eL36"/>
</dbReference>
<dbReference type="EMBL" id="JAATJU010015800">
    <property type="protein sequence ID" value="KAH0517366.1"/>
    <property type="molecule type" value="Genomic_DNA"/>
</dbReference>
<reference evidence="9" key="1">
    <citation type="submission" date="2020-03" db="EMBL/GenBank/DDBJ databases">
        <title>Studies in the Genomics of Life Span.</title>
        <authorList>
            <person name="Glass D."/>
        </authorList>
    </citation>
    <scope>NUCLEOTIDE SEQUENCE</scope>
    <source>
        <strain evidence="9">LTLLF</strain>
        <tissue evidence="9">Muscle</tissue>
    </source>
</reference>
<evidence type="ECO:0000256" key="2">
    <source>
        <dbReference type="ARBA" id="ARBA00011133"/>
    </source>
</evidence>
<evidence type="ECO:0000313" key="10">
    <source>
        <dbReference type="Proteomes" id="UP000710432"/>
    </source>
</evidence>
<evidence type="ECO:0000256" key="3">
    <source>
        <dbReference type="ARBA" id="ARBA00022980"/>
    </source>
</evidence>
<keyword evidence="3 9" id="KW-0689">Ribosomal protein</keyword>
<dbReference type="InterPro" id="IPR038097">
    <property type="entry name" value="Ribosomal_eL36_sf"/>
</dbReference>
<dbReference type="Gene3D" id="1.10.10.1760">
    <property type="entry name" value="60S ribosomal protein L36"/>
    <property type="match status" value="1"/>
</dbReference>
<evidence type="ECO:0000256" key="4">
    <source>
        <dbReference type="ARBA" id="ARBA00023274"/>
    </source>
</evidence>
<comment type="caution">
    <text evidence="9">The sequence shown here is derived from an EMBL/GenBank/DDBJ whole genome shotgun (WGS) entry which is preliminary data.</text>
</comment>
<evidence type="ECO:0000256" key="7">
    <source>
        <dbReference type="ARBA" id="ARBA00035331"/>
    </source>
</evidence>
<comment type="function">
    <text evidence="5">Component of the large ribosomal subunit. The ribosome is a large ribonucleoprotein complex responsible for the synthesis of proteins in the cell.</text>
</comment>
<evidence type="ECO:0000256" key="1">
    <source>
        <dbReference type="ARBA" id="ARBA00006509"/>
    </source>
</evidence>
<sequence length="106" mass="11868">MALCYLNKCQKVTKNMSKPRHSWWCGRLTKHTNFMGDRIQEVCSFTPYELHALELLKVSKDKLTLKFDLEEGGQEEAGGAEQGAGCCKKGSGQKGLIPPPDPRRSQ</sequence>
<keyword evidence="4" id="KW-0687">Ribonucleoprotein</keyword>
<feature type="region of interest" description="Disordered" evidence="8">
    <location>
        <begin position="71"/>
        <end position="106"/>
    </location>
</feature>
<dbReference type="Pfam" id="PF01158">
    <property type="entry name" value="Ribosomal_L36e"/>
    <property type="match status" value="1"/>
</dbReference>